<comment type="subcellular location">
    <subcellularLocation>
        <location evidence="1">Cell inner membrane</location>
        <topology evidence="1">Single-pass membrane protein</topology>
    </subcellularLocation>
</comment>
<dbReference type="AlphaFoldDB" id="L0DX49"/>
<evidence type="ECO:0000256" key="6">
    <source>
        <dbReference type="ARBA" id="ARBA00022692"/>
    </source>
</evidence>
<dbReference type="GO" id="GO:0015627">
    <property type="term" value="C:type II protein secretion system complex"/>
    <property type="evidence" value="ECO:0007669"/>
    <property type="project" value="InterPro"/>
</dbReference>
<dbReference type="InterPro" id="IPR012902">
    <property type="entry name" value="N_methyl_site"/>
</dbReference>
<dbReference type="Pfam" id="PF12019">
    <property type="entry name" value="GspH"/>
    <property type="match status" value="1"/>
</dbReference>
<comment type="similarity">
    <text evidence="9">Belongs to the GSP H family.</text>
</comment>
<evidence type="ECO:0000256" key="5">
    <source>
        <dbReference type="ARBA" id="ARBA00022519"/>
    </source>
</evidence>
<proteinExistence type="inferred from homology"/>
<name>L0DX49_THIND</name>
<dbReference type="Proteomes" id="UP000010809">
    <property type="component" value="Chromosome"/>
</dbReference>
<evidence type="ECO:0000256" key="10">
    <source>
        <dbReference type="ARBA" id="ARBA00030775"/>
    </source>
</evidence>
<dbReference type="Gene3D" id="3.30.700.10">
    <property type="entry name" value="Glycoprotein, Type 4 Pilin"/>
    <property type="match status" value="1"/>
</dbReference>
<keyword evidence="8 11" id="KW-0472">Membrane</keyword>
<evidence type="ECO:0000256" key="3">
    <source>
        <dbReference type="ARBA" id="ARBA00022475"/>
    </source>
</evidence>
<dbReference type="STRING" id="1255043.TVNIR_1921"/>
<evidence type="ECO:0000256" key="4">
    <source>
        <dbReference type="ARBA" id="ARBA00022481"/>
    </source>
</evidence>
<dbReference type="Pfam" id="PF07963">
    <property type="entry name" value="N_methyl"/>
    <property type="match status" value="1"/>
</dbReference>
<evidence type="ECO:0000259" key="12">
    <source>
        <dbReference type="Pfam" id="PF12019"/>
    </source>
</evidence>
<keyword evidence="5" id="KW-0997">Cell inner membrane</keyword>
<dbReference type="InterPro" id="IPR022346">
    <property type="entry name" value="T2SS_GspH"/>
</dbReference>
<evidence type="ECO:0000256" key="11">
    <source>
        <dbReference type="SAM" id="Phobius"/>
    </source>
</evidence>
<feature type="domain" description="General secretion pathway GspH" evidence="12">
    <location>
        <begin position="51"/>
        <end position="147"/>
    </location>
</feature>
<keyword evidence="6 11" id="KW-0812">Transmembrane</keyword>
<gene>
    <name evidence="13" type="primary">xpsH [H]</name>
    <name evidence="13" type="ordered locus">TVNIR_1921</name>
</gene>
<evidence type="ECO:0000256" key="9">
    <source>
        <dbReference type="ARBA" id="ARBA00025772"/>
    </source>
</evidence>
<keyword evidence="4" id="KW-0488">Methylation</keyword>
<dbReference type="InterPro" id="IPR045584">
    <property type="entry name" value="Pilin-like"/>
</dbReference>
<dbReference type="NCBIfam" id="TIGR02532">
    <property type="entry name" value="IV_pilin_GFxxxE"/>
    <property type="match status" value="1"/>
</dbReference>
<accession>L0DX49</accession>
<dbReference type="eggNOG" id="COG4970">
    <property type="taxonomic scope" value="Bacteria"/>
</dbReference>
<evidence type="ECO:0000256" key="8">
    <source>
        <dbReference type="ARBA" id="ARBA00023136"/>
    </source>
</evidence>
<dbReference type="HOGENOM" id="CLU_123291_0_0_6"/>
<sequence>MVAMSRTVAVGDRRGFTMIELMVVLVILSVGLVLVVPRFDGALAGLEIKGAARDLASGLRYARGRAIASGEPVGLFVDVEQGLYWIGDDARQRKLPGGIDLRMVTGTTEVVGDSVGAITFFPDGSATGGRLTLAAGQRRYRVDVQWLTGRVGITAGGGAGGDA</sequence>
<dbReference type="SUPFAM" id="SSF54523">
    <property type="entry name" value="Pili subunits"/>
    <property type="match status" value="1"/>
</dbReference>
<evidence type="ECO:0000256" key="2">
    <source>
        <dbReference type="ARBA" id="ARBA00021549"/>
    </source>
</evidence>
<dbReference type="KEGG" id="tni:TVNIR_1921"/>
<organism evidence="13 14">
    <name type="scientific">Thioalkalivibrio nitratireducens (strain DSM 14787 / UNIQEM 213 / ALEN2)</name>
    <dbReference type="NCBI Taxonomy" id="1255043"/>
    <lineage>
        <taxon>Bacteria</taxon>
        <taxon>Pseudomonadati</taxon>
        <taxon>Pseudomonadota</taxon>
        <taxon>Gammaproteobacteria</taxon>
        <taxon>Chromatiales</taxon>
        <taxon>Ectothiorhodospiraceae</taxon>
        <taxon>Thioalkalivibrio</taxon>
    </lineage>
</organism>
<keyword evidence="14" id="KW-1185">Reference proteome</keyword>
<evidence type="ECO:0000313" key="14">
    <source>
        <dbReference type="Proteomes" id="UP000010809"/>
    </source>
</evidence>
<feature type="transmembrane region" description="Helical" evidence="11">
    <location>
        <begin position="21"/>
        <end position="39"/>
    </location>
</feature>
<dbReference type="GO" id="GO:0015628">
    <property type="term" value="P:protein secretion by the type II secretion system"/>
    <property type="evidence" value="ECO:0007669"/>
    <property type="project" value="InterPro"/>
</dbReference>
<keyword evidence="7 11" id="KW-1133">Transmembrane helix</keyword>
<dbReference type="PATRIC" id="fig|1255043.3.peg.1945"/>
<protein>
    <recommendedName>
        <fullName evidence="2">Type II secretion system protein H</fullName>
    </recommendedName>
    <alternativeName>
        <fullName evidence="10">General secretion pathway protein H</fullName>
    </alternativeName>
</protein>
<keyword evidence="3" id="KW-1003">Cell membrane</keyword>
<dbReference type="GO" id="GO:0005886">
    <property type="term" value="C:plasma membrane"/>
    <property type="evidence" value="ECO:0007669"/>
    <property type="project" value="UniProtKB-SubCell"/>
</dbReference>
<evidence type="ECO:0000313" key="13">
    <source>
        <dbReference type="EMBL" id="AGA33582.1"/>
    </source>
</evidence>
<reference evidence="13" key="1">
    <citation type="submission" date="2015-12" db="EMBL/GenBank/DDBJ databases">
        <authorList>
            <person name="Tikhonova T.V."/>
            <person name="Pavlov A.R."/>
            <person name="Beletsky A.V."/>
            <person name="Mardanov A.V."/>
            <person name="Sorokin D.Y."/>
            <person name="Ravin N.V."/>
            <person name="Popov V.O."/>
        </authorList>
    </citation>
    <scope>NUCLEOTIDE SEQUENCE</scope>
    <source>
        <strain evidence="13">DSM 14787</strain>
    </source>
</reference>
<evidence type="ECO:0000256" key="7">
    <source>
        <dbReference type="ARBA" id="ARBA00022989"/>
    </source>
</evidence>
<evidence type="ECO:0000256" key="1">
    <source>
        <dbReference type="ARBA" id="ARBA00004377"/>
    </source>
</evidence>
<dbReference type="EMBL" id="CP003989">
    <property type="protein sequence ID" value="AGA33582.1"/>
    <property type="molecule type" value="Genomic_DNA"/>
</dbReference>